<sequence>MPVWHLASNLDIPNERMAALLVSAGVCIAVNKGGRIVAHAPDVVGILRKAGELA</sequence>
<name>A0ABV9UHE3_9ACTN</name>
<comment type="caution">
    <text evidence="1">The sequence shown here is derived from an EMBL/GenBank/DDBJ whole genome shotgun (WGS) entry which is preliminary data.</text>
</comment>
<evidence type="ECO:0000313" key="2">
    <source>
        <dbReference type="Proteomes" id="UP001595834"/>
    </source>
</evidence>
<proteinExistence type="predicted"/>
<protein>
    <submittedName>
        <fullName evidence="1">Uncharacterized protein</fullName>
    </submittedName>
</protein>
<evidence type="ECO:0000313" key="1">
    <source>
        <dbReference type="EMBL" id="MFC4956474.1"/>
    </source>
</evidence>
<organism evidence="1 2">
    <name type="scientific">Streptomyces mauvecolor</name>
    <dbReference type="NCBI Taxonomy" id="58345"/>
    <lineage>
        <taxon>Bacteria</taxon>
        <taxon>Bacillati</taxon>
        <taxon>Actinomycetota</taxon>
        <taxon>Actinomycetes</taxon>
        <taxon>Kitasatosporales</taxon>
        <taxon>Streptomycetaceae</taxon>
        <taxon>Streptomyces</taxon>
    </lineage>
</organism>
<dbReference type="Proteomes" id="UP001595834">
    <property type="component" value="Unassembled WGS sequence"/>
</dbReference>
<accession>A0ABV9UHE3</accession>
<reference evidence="2" key="1">
    <citation type="journal article" date="2019" name="Int. J. Syst. Evol. Microbiol.">
        <title>The Global Catalogue of Microorganisms (GCM) 10K type strain sequencing project: providing services to taxonomists for standard genome sequencing and annotation.</title>
        <authorList>
            <consortium name="The Broad Institute Genomics Platform"/>
            <consortium name="The Broad Institute Genome Sequencing Center for Infectious Disease"/>
            <person name="Wu L."/>
            <person name="Ma J."/>
        </authorList>
    </citation>
    <scope>NUCLEOTIDE SEQUENCE [LARGE SCALE GENOMIC DNA]</scope>
    <source>
        <strain evidence="2">CCM 7224</strain>
    </source>
</reference>
<gene>
    <name evidence="1" type="ORF">ACFPFX_09195</name>
</gene>
<keyword evidence="2" id="KW-1185">Reference proteome</keyword>
<dbReference type="RefSeq" id="WP_344375796.1">
    <property type="nucleotide sequence ID" value="NZ_BAAASQ010000012.1"/>
</dbReference>
<dbReference type="EMBL" id="JBHSIZ010000007">
    <property type="protein sequence ID" value="MFC4956474.1"/>
    <property type="molecule type" value="Genomic_DNA"/>
</dbReference>